<sequence length="1358" mass="150408">MIKFLLPLILSLASVVGYGQAISIPQLNDTPESLVGTLLNNACVEVANIDLSSQQSVAYFNNNGGNFPIEEGVVIRTGDVSLTQGSYTGEGLSSQINNFSDSTLEEINEGSGQSSELTDVAFLEFEFVPLSSNFNFEFLFASNEYGEWQCVSSDVFAFLLTNLETGETENIAVIPGTNTPVSVRNIKNNAYNPSCPSDNASLFQAYNVGNEENSTLNMRGYTKVMNTSSTIIPGIPYKIRLVIADSNDSDFDSAIFLAAGSFDANLDLGEDISMCGGDSYTLTTDLDANDYNHSWTYNGSVIPGLNGNSINATETGTYGVLITKEGTSCSITDEVVITELNYTTPQTLETCYTGEESYTFNLTFNDAETLALNNEDYEVHYFATEQDANNLQAIPASEIENYLSPGDETIYIRFYNTVTGTYCDITDSFELMVNEPLNIAEAPAPVHVCTTEGENPSVNLQQVNSSIVSAEEISNFNFEYYNSEADAIAGENALTNNYEISYELGFETIWVKVLPAENPDCFEIVSVDFILHDLPPVSELEDVLECESYILPEIEYGNYYDLPGGQGNQLPEGYEVTQSGRIYIFNGPDEYGCTNQSSFKVTLVKNYSVSLTHCDSFRVPNPPAGEFYTAQGGPNGDGEIIPTGSYIYENQTIWFYAEVNGEFCKEEPYDIEILPLPPVDEPANVVTCGNYTLPTLTNGNYFTVSGGGGQQLAGGQNVTQTTTFFVYNDDGTCDNEHEFTVTIVPDFEDQVACGGYELPQLPIGGFYTQAEGQGTQIPDGTYIEESQTIFYYAETTTLPNCTSNTSFYIQVKPIPPVDSLEGVVLCEGETYVLPAVTNGQFFTQSNRGGTMLQAGDVISSSQTIYINNEDNGCTNETSFEVEIRPLPEVENFTDIYTCDGYALSAIENGTYYTGSLMQGEQLFAGDIIDETQTIYIYNEYDDLQGCYNEDSFTVFVEGIQLGEVEDVYVCESYTLPPLVEGNYYTETGGEGNLLLPGQQIVDSKEIFIYAKNGSRFICESEISFNVYVAQPDLENYQDIESCGNYSLEEIVNQEGFSLGYYWQDGAQNPLTEEEYTFDEPGTYTVYVYAESEVNPDCFDEKSIDITIYERPQLYIEGGTICRDISTGEVISPFYLISGLDPAEFEVNWYLNNQLLHTGSEYEAVEAGEYYVEVEKVNPEVGSDCNYLPTKVTVLESAKPIVRAKVTEPFEDVANIAVEIVKGYGEYEYQLDGGGFQSDREFYDVKSGPHQIVVRGLNGEGCEVTVLEVDVIKYPKFFTPNQDGINDTWNIRDLELDRNATIAIYNRFGKLITKIKTSGKGWDGSYNAANMPSNDYWFSVDYTYQGEKREFKSHFTLKR</sequence>
<dbReference type="EMBL" id="CABVMM010000003">
    <property type="protein sequence ID" value="VVU99559.1"/>
    <property type="molecule type" value="Genomic_DNA"/>
</dbReference>
<evidence type="ECO:0000313" key="2">
    <source>
        <dbReference type="Proteomes" id="UP000356253"/>
    </source>
</evidence>
<name>A0AC61Y5U9_9FLAO</name>
<evidence type="ECO:0000313" key="1">
    <source>
        <dbReference type="EMBL" id="VVU99559.1"/>
    </source>
</evidence>
<keyword evidence="2" id="KW-1185">Reference proteome</keyword>
<gene>
    <name evidence="1" type="ORF">FVB9532_00814</name>
</gene>
<comment type="caution">
    <text evidence="1">The sequence shown here is derived from an EMBL/GenBank/DDBJ whole genome shotgun (WGS) entry which is preliminary data.</text>
</comment>
<reference evidence="1" key="1">
    <citation type="submission" date="2019-09" db="EMBL/GenBank/DDBJ databases">
        <authorList>
            <person name="Rodrigo-Torres L."/>
            <person name="Arahal R. D."/>
            <person name="Lucena T."/>
        </authorList>
    </citation>
    <scope>NUCLEOTIDE SEQUENCE</scope>
    <source>
        <strain evidence="1">ISS653</strain>
    </source>
</reference>
<protein>
    <submittedName>
        <fullName evidence="1">Uncharacterized protein</fullName>
    </submittedName>
</protein>
<dbReference type="Proteomes" id="UP000356253">
    <property type="component" value="Unassembled WGS sequence"/>
</dbReference>
<organism evidence="1 2">
    <name type="scientific">Mesonia oceanica</name>
    <dbReference type="NCBI Taxonomy" id="2687242"/>
    <lineage>
        <taxon>Bacteria</taxon>
        <taxon>Pseudomonadati</taxon>
        <taxon>Bacteroidota</taxon>
        <taxon>Flavobacteriia</taxon>
        <taxon>Flavobacteriales</taxon>
        <taxon>Flavobacteriaceae</taxon>
        <taxon>Mesonia</taxon>
    </lineage>
</organism>
<proteinExistence type="predicted"/>
<accession>A0AC61Y5U9</accession>